<feature type="non-terminal residue" evidence="4">
    <location>
        <position position="225"/>
    </location>
</feature>
<dbReference type="InterPro" id="IPR008030">
    <property type="entry name" value="NmrA-like"/>
</dbReference>
<evidence type="ECO:0000256" key="1">
    <source>
        <dbReference type="ARBA" id="ARBA00022857"/>
    </source>
</evidence>
<evidence type="ECO:0000259" key="3">
    <source>
        <dbReference type="Pfam" id="PF05368"/>
    </source>
</evidence>
<dbReference type="AlphaFoldDB" id="A0A8T9C0J8"/>
<dbReference type="CDD" id="cd05259">
    <property type="entry name" value="PCBER_SDR_a"/>
    <property type="match status" value="1"/>
</dbReference>
<dbReference type="PANTHER" id="PTHR47706">
    <property type="entry name" value="NMRA-LIKE FAMILY PROTEIN"/>
    <property type="match status" value="1"/>
</dbReference>
<protein>
    <submittedName>
        <fullName evidence="4">Isoflavone reductase-like protein</fullName>
    </submittedName>
</protein>
<dbReference type="InterPro" id="IPR036291">
    <property type="entry name" value="NAD(P)-bd_dom_sf"/>
</dbReference>
<keyword evidence="1" id="KW-0521">NADP</keyword>
<dbReference type="InterPro" id="IPR045312">
    <property type="entry name" value="PCBER-like"/>
</dbReference>
<comment type="caution">
    <text evidence="4">The sequence shown here is derived from an EMBL/GenBank/DDBJ whole genome shotgun (WGS) entry which is preliminary data.</text>
</comment>
<evidence type="ECO:0000313" key="5">
    <source>
        <dbReference type="Proteomes" id="UP000469558"/>
    </source>
</evidence>
<dbReference type="Pfam" id="PF05368">
    <property type="entry name" value="NmrA"/>
    <property type="match status" value="1"/>
</dbReference>
<evidence type="ECO:0000313" key="4">
    <source>
        <dbReference type="EMBL" id="TVY73604.1"/>
    </source>
</evidence>
<sequence>MASNILVLGAGELGTVILTALAARAPPSTKISVLLRPTTISSPSPNKAKELSYLTSLNISLVPGDIATSSLSTLAALFKPYDLVISALGFASGPGSQVKITNAVLAAKVKRFVPWQFGVDYDVVGRGSAQPVWDEQLDVRELLRSQSGKGTEWIIVSTGIFMSFLFEDFFGVVSVSEGDVTVRALGSWENQVTVTTPRDIGRLTSEIVFWEPEFRDEVVFVAGET</sequence>
<keyword evidence="5" id="KW-1185">Reference proteome</keyword>
<dbReference type="GO" id="GO:0016491">
    <property type="term" value="F:oxidoreductase activity"/>
    <property type="evidence" value="ECO:0007669"/>
    <property type="project" value="UniProtKB-KW"/>
</dbReference>
<dbReference type="PANTHER" id="PTHR47706:SF6">
    <property type="entry name" value="NMRA-LIKE FAMILY PROTEIN (AFU_ORTHOLOGUE AFUA_6G00280)"/>
    <property type="match status" value="1"/>
</dbReference>
<dbReference type="SUPFAM" id="SSF51735">
    <property type="entry name" value="NAD(P)-binding Rossmann-fold domains"/>
    <property type="match status" value="1"/>
</dbReference>
<gene>
    <name evidence="4" type="primary">PCBER1</name>
    <name evidence="4" type="ORF">LSUE1_G005247</name>
</gene>
<feature type="domain" description="NmrA-like" evidence="3">
    <location>
        <begin position="2"/>
        <end position="215"/>
    </location>
</feature>
<dbReference type="EMBL" id="QGMK01001031">
    <property type="protein sequence ID" value="TVY73604.1"/>
    <property type="molecule type" value="Genomic_DNA"/>
</dbReference>
<dbReference type="Gene3D" id="3.40.50.720">
    <property type="entry name" value="NAD(P)-binding Rossmann-like Domain"/>
    <property type="match status" value="1"/>
</dbReference>
<evidence type="ECO:0000256" key="2">
    <source>
        <dbReference type="ARBA" id="ARBA00023002"/>
    </source>
</evidence>
<reference evidence="4 5" key="1">
    <citation type="submission" date="2018-05" db="EMBL/GenBank/DDBJ databases">
        <title>Genome sequencing and assembly of the regulated plant pathogen Lachnellula willkommii and related sister species for the development of diagnostic species identification markers.</title>
        <authorList>
            <person name="Giroux E."/>
            <person name="Bilodeau G."/>
        </authorList>
    </citation>
    <scope>NUCLEOTIDE SEQUENCE [LARGE SCALE GENOMIC DNA]</scope>
    <source>
        <strain evidence="4 5">CBS 268.59</strain>
    </source>
</reference>
<name>A0A8T9C0J8_9HELO</name>
<dbReference type="InterPro" id="IPR051609">
    <property type="entry name" value="NmrA/Isoflavone_reductase-like"/>
</dbReference>
<proteinExistence type="predicted"/>
<organism evidence="4 5">
    <name type="scientific">Lachnellula suecica</name>
    <dbReference type="NCBI Taxonomy" id="602035"/>
    <lineage>
        <taxon>Eukaryota</taxon>
        <taxon>Fungi</taxon>
        <taxon>Dikarya</taxon>
        <taxon>Ascomycota</taxon>
        <taxon>Pezizomycotina</taxon>
        <taxon>Leotiomycetes</taxon>
        <taxon>Helotiales</taxon>
        <taxon>Lachnaceae</taxon>
        <taxon>Lachnellula</taxon>
    </lineage>
</organism>
<accession>A0A8T9C0J8</accession>
<keyword evidence="2" id="KW-0560">Oxidoreductase</keyword>
<dbReference type="Proteomes" id="UP000469558">
    <property type="component" value="Unassembled WGS sequence"/>
</dbReference>
<dbReference type="OrthoDB" id="5283654at2759"/>